<dbReference type="PANTHER" id="PTHR11200:SF300">
    <property type="entry name" value="TYPE II INOSITOL 1,4,5-TRISPHOSPHATE 5-PHOSPHATASE"/>
    <property type="match status" value="1"/>
</dbReference>
<dbReference type="EMBL" id="KB822720">
    <property type="protein sequence ID" value="ETN40936.1"/>
    <property type="molecule type" value="Genomic_DNA"/>
</dbReference>
<dbReference type="InterPro" id="IPR000300">
    <property type="entry name" value="IPPc"/>
</dbReference>
<feature type="compositionally biased region" description="Polar residues" evidence="1">
    <location>
        <begin position="96"/>
        <end position="105"/>
    </location>
</feature>
<evidence type="ECO:0000313" key="3">
    <source>
        <dbReference type="EMBL" id="ETN40936.1"/>
    </source>
</evidence>
<dbReference type="Gene3D" id="2.60.40.10">
    <property type="entry name" value="Immunoglobulins"/>
    <property type="match status" value="1"/>
</dbReference>
<feature type="domain" description="Inositol polyphosphate-related phosphatase" evidence="2">
    <location>
        <begin position="54"/>
        <end position="479"/>
    </location>
</feature>
<feature type="region of interest" description="Disordered" evidence="1">
    <location>
        <begin position="1004"/>
        <end position="1087"/>
    </location>
</feature>
<dbReference type="SMART" id="SM00128">
    <property type="entry name" value="IPPc"/>
    <property type="match status" value="1"/>
</dbReference>
<sequence>MASGLKPFEVPQSILETPGAFPVDSSELQTVGTSAPQSLSSAVRARKDEFTRKKSIKIKVGSWNVAALNDAAKDLGLWFVKGFGVKGLSDSMATLQPESSTNLPQDQGIESVEDQEARRRRKKITIPNDDKPAIPHDEDIGLYVLGLQEVIDISSVTEAIKPYTDPNPAKKWKTSLRSCLPKGYEKVAEQQLLGLLILVFASPELHPTISNVSCSSVRTGFSGYFGNKGAVSVRLVLGESTKMCFINCHLAAGADAASLEHRIWDTNQIIQRTRFGPVSIEGENDGPEEKLGDEDFAFWFGDLNYRLDDIPGEDVRRLLLLHTRNEYDVSNTSKQKIDSELGYQAAAIEQCPPGGPEPFHHYEISEEELTAAASNASPTLDPASDPASLVTTISSLFAHDQLRAQQRQQLAFHDGWREGDVNFLPTYKYDIGSIGMFDSGEKKRSPSWCDRILYRTRTDRLMYEERAAKETEARRKDEEMQKRGLDEAAEDERSVLFDYDPDTDGLAFGDDYDEEAEEVNDAELVRTREGREDEVTLEHYISHQRVLSSDHKPIDAVFTLTYDAVIPELKAKVHAEVARELDKAENEARPTITVVTENHNDGQSDAGDDALDASTDNINTQTASDVNCINFGNVRYDVPKTRSITVANTGQLSCTFKFIGRGDDSLAAAKPRSSNNKASHAGSPDNDIAPSWLTISPLSPSDPDLSSYSTPDNDYTLSPGDTLTLYLTAHVDSIKPSLVEALNSGTTALDDVLILRVAGGRDHFLPLRGTWLPTCFFRSLEELVVAPPAGGVRAAPRKRNNRDGTGTSGVKSSPTSMGGQGRNSAPRELFALTEAVQVLAERAVVDWGMVHPDAPAPWTWGQDGDASTDGSITGWPFNEKSWTFHAGEERDEMKARVREALDTAKPIQDCLPLETECIVRLEVVGETLVEFLASVRSGIVTTDMWKSISTSLEQLAKQDAQGSPAEDKSALTMEALSSRPVHSVSLTFVTFMLSRLLQEVAPLSKEQKGKDSNIARSSSRRSRASTVSEAESEISTGAAPSVESGNAGSNAPAAAEEGSESRRGGGGFFSSITRRRRRGLSNATGGTKTAAKAEAMALEKRTTLLKGYAANFAPLVIRTEGDMVLKGKEKKALEVRKQKLMETLLEGVGV</sequence>
<dbReference type="STRING" id="1220924.W2RWS4"/>
<gene>
    <name evidence="3" type="ORF">HMPREF1541_05216</name>
</gene>
<feature type="region of interest" description="Disordered" evidence="1">
    <location>
        <begin position="790"/>
        <end position="824"/>
    </location>
</feature>
<dbReference type="InterPro" id="IPR046985">
    <property type="entry name" value="IP5"/>
</dbReference>
<dbReference type="InterPro" id="IPR048869">
    <property type="entry name" value="OCRL-1_2_ASH"/>
</dbReference>
<dbReference type="GO" id="GO:0046856">
    <property type="term" value="P:phosphatidylinositol dephosphorylation"/>
    <property type="evidence" value="ECO:0007669"/>
    <property type="project" value="InterPro"/>
</dbReference>
<evidence type="ECO:0000256" key="1">
    <source>
        <dbReference type="SAM" id="MobiDB-lite"/>
    </source>
</evidence>
<dbReference type="GO" id="GO:0004439">
    <property type="term" value="F:phosphatidylinositol-4,5-bisphosphate 5-phosphatase activity"/>
    <property type="evidence" value="ECO:0007669"/>
    <property type="project" value="TreeGrafter"/>
</dbReference>
<dbReference type="RefSeq" id="XP_008717779.1">
    <property type="nucleotide sequence ID" value="XM_008719557.1"/>
</dbReference>
<accession>W2RWS4</accession>
<name>W2RWS4_CYPE1</name>
<keyword evidence="4" id="KW-1185">Reference proteome</keyword>
<dbReference type="Proteomes" id="UP000030752">
    <property type="component" value="Unassembled WGS sequence"/>
</dbReference>
<dbReference type="Gene3D" id="3.60.10.10">
    <property type="entry name" value="Endonuclease/exonuclease/phosphatase"/>
    <property type="match status" value="1"/>
</dbReference>
<evidence type="ECO:0000313" key="4">
    <source>
        <dbReference type="Proteomes" id="UP000030752"/>
    </source>
</evidence>
<dbReference type="HOGENOM" id="CLU_005563_0_0_1"/>
<dbReference type="Pfam" id="PF21310">
    <property type="entry name" value="OCRL-like_ASH"/>
    <property type="match status" value="2"/>
</dbReference>
<feature type="region of interest" description="Disordered" evidence="1">
    <location>
        <begin position="96"/>
        <end position="116"/>
    </location>
</feature>
<dbReference type="OrthoDB" id="7862313at2759"/>
<dbReference type="InParanoid" id="W2RWS4"/>
<dbReference type="SUPFAM" id="SSF56219">
    <property type="entry name" value="DNase I-like"/>
    <property type="match status" value="1"/>
</dbReference>
<feature type="compositionally biased region" description="Polar residues" evidence="1">
    <location>
        <begin position="803"/>
        <end position="817"/>
    </location>
</feature>
<feature type="compositionally biased region" description="Low complexity" evidence="1">
    <location>
        <begin position="1043"/>
        <end position="1056"/>
    </location>
</feature>
<proteinExistence type="predicted"/>
<dbReference type="PANTHER" id="PTHR11200">
    <property type="entry name" value="INOSITOL 5-PHOSPHATASE"/>
    <property type="match status" value="1"/>
</dbReference>
<evidence type="ECO:0000259" key="2">
    <source>
        <dbReference type="SMART" id="SM00128"/>
    </source>
</evidence>
<dbReference type="InterPro" id="IPR036691">
    <property type="entry name" value="Endo/exonu/phosph_ase_sf"/>
</dbReference>
<feature type="region of interest" description="Disordered" evidence="1">
    <location>
        <begin position="668"/>
        <end position="691"/>
    </location>
</feature>
<organism evidence="3 4">
    <name type="scientific">Cyphellophora europaea (strain CBS 101466)</name>
    <name type="common">Phialophora europaea</name>
    <dbReference type="NCBI Taxonomy" id="1220924"/>
    <lineage>
        <taxon>Eukaryota</taxon>
        <taxon>Fungi</taxon>
        <taxon>Dikarya</taxon>
        <taxon>Ascomycota</taxon>
        <taxon>Pezizomycotina</taxon>
        <taxon>Eurotiomycetes</taxon>
        <taxon>Chaetothyriomycetidae</taxon>
        <taxon>Chaetothyriales</taxon>
        <taxon>Cyphellophoraceae</taxon>
        <taxon>Cyphellophora</taxon>
    </lineage>
</organism>
<dbReference type="GeneID" id="19972555"/>
<dbReference type="InterPro" id="IPR013783">
    <property type="entry name" value="Ig-like_fold"/>
</dbReference>
<dbReference type="eggNOG" id="KOG0565">
    <property type="taxonomic scope" value="Eukaryota"/>
</dbReference>
<dbReference type="AlphaFoldDB" id="W2RWS4"/>
<dbReference type="Pfam" id="PF22669">
    <property type="entry name" value="Exo_endo_phos2"/>
    <property type="match status" value="2"/>
</dbReference>
<dbReference type="VEuPathDB" id="FungiDB:HMPREF1541_05216"/>
<protein>
    <recommendedName>
        <fullName evidence="2">Inositol polyphosphate-related phosphatase domain-containing protein</fullName>
    </recommendedName>
</protein>
<reference evidence="3 4" key="1">
    <citation type="submission" date="2013-03" db="EMBL/GenBank/DDBJ databases">
        <title>The Genome Sequence of Phialophora europaea CBS 101466.</title>
        <authorList>
            <consortium name="The Broad Institute Genomics Platform"/>
            <person name="Cuomo C."/>
            <person name="de Hoog S."/>
            <person name="Gorbushina A."/>
            <person name="Walker B."/>
            <person name="Young S.K."/>
            <person name="Zeng Q."/>
            <person name="Gargeya S."/>
            <person name="Fitzgerald M."/>
            <person name="Haas B."/>
            <person name="Abouelleil A."/>
            <person name="Allen A.W."/>
            <person name="Alvarado L."/>
            <person name="Arachchi H.M."/>
            <person name="Berlin A.M."/>
            <person name="Chapman S.B."/>
            <person name="Gainer-Dewar J."/>
            <person name="Goldberg J."/>
            <person name="Griggs A."/>
            <person name="Gujja S."/>
            <person name="Hansen M."/>
            <person name="Howarth C."/>
            <person name="Imamovic A."/>
            <person name="Ireland A."/>
            <person name="Larimer J."/>
            <person name="McCowan C."/>
            <person name="Murphy C."/>
            <person name="Pearson M."/>
            <person name="Poon T.W."/>
            <person name="Priest M."/>
            <person name="Roberts A."/>
            <person name="Saif S."/>
            <person name="Shea T."/>
            <person name="Sisk P."/>
            <person name="Sykes S."/>
            <person name="Wortman J."/>
            <person name="Nusbaum C."/>
            <person name="Birren B."/>
        </authorList>
    </citation>
    <scope>NUCLEOTIDE SEQUENCE [LARGE SCALE GENOMIC DNA]</scope>
    <source>
        <strain evidence="3 4">CBS 101466</strain>
    </source>
</reference>